<keyword evidence="1" id="KW-0472">Membrane</keyword>
<keyword evidence="3" id="KW-1185">Reference proteome</keyword>
<protein>
    <submittedName>
        <fullName evidence="2">Uncharacterized protein</fullName>
    </submittedName>
</protein>
<proteinExistence type="predicted"/>
<accession>A0A9P4NMA4</accession>
<evidence type="ECO:0000313" key="2">
    <source>
        <dbReference type="EMBL" id="KAF2427120.1"/>
    </source>
</evidence>
<feature type="transmembrane region" description="Helical" evidence="1">
    <location>
        <begin position="64"/>
        <end position="85"/>
    </location>
</feature>
<keyword evidence="1" id="KW-0812">Transmembrane</keyword>
<gene>
    <name evidence="2" type="ORF">EJ08DRAFT_663053</name>
</gene>
<dbReference type="OrthoDB" id="3529721at2759"/>
<organism evidence="2 3">
    <name type="scientific">Tothia fuscella</name>
    <dbReference type="NCBI Taxonomy" id="1048955"/>
    <lineage>
        <taxon>Eukaryota</taxon>
        <taxon>Fungi</taxon>
        <taxon>Dikarya</taxon>
        <taxon>Ascomycota</taxon>
        <taxon>Pezizomycotina</taxon>
        <taxon>Dothideomycetes</taxon>
        <taxon>Pleosporomycetidae</taxon>
        <taxon>Venturiales</taxon>
        <taxon>Cylindrosympodiaceae</taxon>
        <taxon>Tothia</taxon>
    </lineage>
</organism>
<evidence type="ECO:0000313" key="3">
    <source>
        <dbReference type="Proteomes" id="UP000800235"/>
    </source>
</evidence>
<comment type="caution">
    <text evidence="2">The sequence shown here is derived from an EMBL/GenBank/DDBJ whole genome shotgun (WGS) entry which is preliminary data.</text>
</comment>
<feature type="transmembrane region" description="Helical" evidence="1">
    <location>
        <begin position="105"/>
        <end position="123"/>
    </location>
</feature>
<sequence length="163" mass="17761">MSTTLTGTNFLRALYAANLLWHTSAFYHFSFRAPYMMTKLSKRSSSKSPAIASTPEGDEWHHDVMAYLGLINVGFAALAGMRLYSSVFAPSSLSSPLTALSEADILALMVLGIANGSQAWGNFVRTSGNGRWIMGSGWDRITVLDAVFMILDFAVMGAHLWNS</sequence>
<keyword evidence="1" id="KW-1133">Transmembrane helix</keyword>
<evidence type="ECO:0000256" key="1">
    <source>
        <dbReference type="SAM" id="Phobius"/>
    </source>
</evidence>
<reference evidence="2" key="1">
    <citation type="journal article" date="2020" name="Stud. Mycol.">
        <title>101 Dothideomycetes genomes: a test case for predicting lifestyles and emergence of pathogens.</title>
        <authorList>
            <person name="Haridas S."/>
            <person name="Albert R."/>
            <person name="Binder M."/>
            <person name="Bloem J."/>
            <person name="Labutti K."/>
            <person name="Salamov A."/>
            <person name="Andreopoulos B."/>
            <person name="Baker S."/>
            <person name="Barry K."/>
            <person name="Bills G."/>
            <person name="Bluhm B."/>
            <person name="Cannon C."/>
            <person name="Castanera R."/>
            <person name="Culley D."/>
            <person name="Daum C."/>
            <person name="Ezra D."/>
            <person name="Gonzalez J."/>
            <person name="Henrissat B."/>
            <person name="Kuo A."/>
            <person name="Liang C."/>
            <person name="Lipzen A."/>
            <person name="Lutzoni F."/>
            <person name="Magnuson J."/>
            <person name="Mondo S."/>
            <person name="Nolan M."/>
            <person name="Ohm R."/>
            <person name="Pangilinan J."/>
            <person name="Park H.-J."/>
            <person name="Ramirez L."/>
            <person name="Alfaro M."/>
            <person name="Sun H."/>
            <person name="Tritt A."/>
            <person name="Yoshinaga Y."/>
            <person name="Zwiers L.-H."/>
            <person name="Turgeon B."/>
            <person name="Goodwin S."/>
            <person name="Spatafora J."/>
            <person name="Crous P."/>
            <person name="Grigoriev I."/>
        </authorList>
    </citation>
    <scope>NUCLEOTIDE SEQUENCE</scope>
    <source>
        <strain evidence="2">CBS 130266</strain>
    </source>
</reference>
<dbReference type="Proteomes" id="UP000800235">
    <property type="component" value="Unassembled WGS sequence"/>
</dbReference>
<dbReference type="EMBL" id="MU007062">
    <property type="protein sequence ID" value="KAF2427120.1"/>
    <property type="molecule type" value="Genomic_DNA"/>
</dbReference>
<dbReference type="AlphaFoldDB" id="A0A9P4NMA4"/>
<feature type="transmembrane region" description="Helical" evidence="1">
    <location>
        <begin position="12"/>
        <end position="31"/>
    </location>
</feature>
<name>A0A9P4NMA4_9PEZI</name>